<gene>
    <name evidence="1" type="ORF">GR167_12275</name>
</gene>
<name>A0A6L8LJE6_9RHOB</name>
<dbReference type="AlphaFoldDB" id="A0A6L8LJE6"/>
<dbReference type="InterPro" id="IPR008311">
    <property type="entry name" value="UCP028101"/>
</dbReference>
<reference evidence="1 2" key="1">
    <citation type="submission" date="2020-01" db="EMBL/GenBank/DDBJ databases">
        <authorList>
            <person name="Chen S."/>
        </authorList>
    </citation>
    <scope>NUCLEOTIDE SEQUENCE [LARGE SCALE GENOMIC DNA]</scope>
    <source>
        <strain evidence="1 2">GS-10</strain>
    </source>
</reference>
<dbReference type="Proteomes" id="UP000479043">
    <property type="component" value="Unassembled WGS sequence"/>
</dbReference>
<comment type="caution">
    <text evidence="1">The sequence shown here is derived from an EMBL/GenBank/DDBJ whole genome shotgun (WGS) entry which is preliminary data.</text>
</comment>
<dbReference type="PROSITE" id="PS51318">
    <property type="entry name" value="TAT"/>
    <property type="match status" value="1"/>
</dbReference>
<dbReference type="PIRSF" id="PIRSF028101">
    <property type="entry name" value="UCP028101"/>
    <property type="match status" value="1"/>
</dbReference>
<dbReference type="Pfam" id="PF07433">
    <property type="entry name" value="DUF1513"/>
    <property type="match status" value="1"/>
</dbReference>
<dbReference type="InterPro" id="IPR015943">
    <property type="entry name" value="WD40/YVTN_repeat-like_dom_sf"/>
</dbReference>
<dbReference type="EMBL" id="WWEN01000005">
    <property type="protein sequence ID" value="MYM56084.1"/>
    <property type="molecule type" value="Genomic_DNA"/>
</dbReference>
<dbReference type="InterPro" id="IPR006311">
    <property type="entry name" value="TAT_signal"/>
</dbReference>
<accession>A0A6L8LJE6</accession>
<keyword evidence="2" id="KW-1185">Reference proteome</keyword>
<organism evidence="1 2">
    <name type="scientific">Thalassovita mangrovi</name>
    <dbReference type="NCBI Taxonomy" id="2692236"/>
    <lineage>
        <taxon>Bacteria</taxon>
        <taxon>Pseudomonadati</taxon>
        <taxon>Pseudomonadota</taxon>
        <taxon>Alphaproteobacteria</taxon>
        <taxon>Rhodobacterales</taxon>
        <taxon>Roseobacteraceae</taxon>
        <taxon>Thalassovita</taxon>
    </lineage>
</organism>
<dbReference type="Gene3D" id="2.130.10.10">
    <property type="entry name" value="YVTN repeat-like/Quinoprotein amine dehydrogenase"/>
    <property type="match status" value="1"/>
</dbReference>
<proteinExistence type="predicted"/>
<protein>
    <submittedName>
        <fullName evidence="1">DUF1513 domain-containing protein</fullName>
    </submittedName>
</protein>
<dbReference type="SUPFAM" id="SSF75011">
    <property type="entry name" value="3-carboxy-cis,cis-mucoante lactonizing enzyme"/>
    <property type="match status" value="1"/>
</dbReference>
<evidence type="ECO:0000313" key="2">
    <source>
        <dbReference type="Proteomes" id="UP000479043"/>
    </source>
</evidence>
<evidence type="ECO:0000313" key="1">
    <source>
        <dbReference type="EMBL" id="MYM56084.1"/>
    </source>
</evidence>
<sequence>METDMRRRDFLLTTGAGLIGSAAWSEAGAPKLLAAANDASKRAWLVALDQNAAEVFRLPLPARGHAAAAHPHRAEAVAFARRPGRYGVVLDCPAGREKARLDLPEDRHFFGHGAFTADGRYLLTTENDFDKGEGRLGVWDTADYARIDDLPSGGIGPHEIIRLPDGGFAVANGGILTHPDFGRAKLNLPTMRPNLSYLSADGRLMEMVEPPEAQRQNSIRHIDVDAQGRVAIALQWQGSPLKQVPALALHQRGGELHYADHPDTARLKHYAGSISFSPDGDEILVTGPKGDYLLVFDGRTGAAKGGLALPQASGVAPLGAELAVTVAGGLVIRQGGGFSRVAAETGLVWDNHLVPV</sequence>